<name>A0A7X0ZCL6_9LIST</name>
<dbReference type="PANTHER" id="PTHR46797:SF1">
    <property type="entry name" value="METHYLPHOSPHONATE SYNTHASE"/>
    <property type="match status" value="1"/>
</dbReference>
<dbReference type="AlphaFoldDB" id="A0A7X0ZCL6"/>
<dbReference type="SMART" id="SM00530">
    <property type="entry name" value="HTH_XRE"/>
    <property type="match status" value="1"/>
</dbReference>
<evidence type="ECO:0000313" key="4">
    <source>
        <dbReference type="Proteomes" id="UP000559864"/>
    </source>
</evidence>
<dbReference type="Gene3D" id="1.25.40.10">
    <property type="entry name" value="Tetratricopeptide repeat domain"/>
    <property type="match status" value="1"/>
</dbReference>
<dbReference type="EMBL" id="JAARZC010000002">
    <property type="protein sequence ID" value="MBC2249969.1"/>
    <property type="molecule type" value="Genomic_DNA"/>
</dbReference>
<dbReference type="GO" id="GO:0003700">
    <property type="term" value="F:DNA-binding transcription factor activity"/>
    <property type="evidence" value="ECO:0007669"/>
    <property type="project" value="TreeGrafter"/>
</dbReference>
<proteinExistence type="predicted"/>
<dbReference type="InterPro" id="IPR001387">
    <property type="entry name" value="Cro/C1-type_HTH"/>
</dbReference>
<dbReference type="PANTHER" id="PTHR46797">
    <property type="entry name" value="HTH-TYPE TRANSCRIPTIONAL REGULATOR"/>
    <property type="match status" value="1"/>
</dbReference>
<dbReference type="Pfam" id="PF12844">
    <property type="entry name" value="HTH_19"/>
    <property type="match status" value="1"/>
</dbReference>
<sequence>MNLIGLRIKNIRKEKKLTLKEVAQGIISVPYLANIENGIKFGSFETLMHIARRLEIPEEVLLMSEEETNKELLREMDEIFELLVFSNPAEMEKRLNKIAETVDLLHESPTVELSFYCLKVAFYYKTWEFAKAEEVETKYLNSTEKHAAESFSRQLLSYYYYSQAVKHSHATCDYPLAVEYWEKCVDITNNKDFHAVFHVCICINYICQSIYEPALGHIQQAWDLIKDEEQERFVSILYFYGYIYFQIGFMKEAKNRFEQTLHYFSKYPEAKKIYYFVVQLKMAEIENIEGNEALFDEKITSLYEELMAYETTNTSFNNNDYLVITELMVIFAEKGSVEKATSLMGIMNRVIERVQELNYFMEYTETLLLYHQNEQVSYESKMMKLLKKIDASNDPILIDRVKKHASTHFAKSTKYKMAYDILS</sequence>
<dbReference type="GO" id="GO:0005829">
    <property type="term" value="C:cytosol"/>
    <property type="evidence" value="ECO:0007669"/>
    <property type="project" value="TreeGrafter"/>
</dbReference>
<dbReference type="InterPro" id="IPR011990">
    <property type="entry name" value="TPR-like_helical_dom_sf"/>
</dbReference>
<dbReference type="InterPro" id="IPR050807">
    <property type="entry name" value="TransReg_Diox_bact_type"/>
</dbReference>
<gene>
    <name evidence="3" type="ORF">HCB49_08225</name>
</gene>
<reference evidence="3 4" key="1">
    <citation type="submission" date="2020-03" db="EMBL/GenBank/DDBJ databases">
        <title>Soil Listeria distribution.</title>
        <authorList>
            <person name="Liao J."/>
            <person name="Wiedmann M."/>
        </authorList>
    </citation>
    <scope>NUCLEOTIDE SEQUENCE [LARGE SCALE GENOMIC DNA]</scope>
    <source>
        <strain evidence="3 4">FSL L7-0123</strain>
    </source>
</reference>
<protein>
    <submittedName>
        <fullName evidence="3">Helix-turn-helix transcriptional regulator</fullName>
    </submittedName>
</protein>
<dbReference type="PROSITE" id="PS50943">
    <property type="entry name" value="HTH_CROC1"/>
    <property type="match status" value="1"/>
</dbReference>
<dbReference type="Gene3D" id="1.10.260.40">
    <property type="entry name" value="lambda repressor-like DNA-binding domains"/>
    <property type="match status" value="1"/>
</dbReference>
<keyword evidence="1" id="KW-0238">DNA-binding</keyword>
<dbReference type="RefSeq" id="WP_185604649.1">
    <property type="nucleotide sequence ID" value="NZ_JAARZC010000002.1"/>
</dbReference>
<dbReference type="CDD" id="cd00093">
    <property type="entry name" value="HTH_XRE"/>
    <property type="match status" value="1"/>
</dbReference>
<evidence type="ECO:0000256" key="1">
    <source>
        <dbReference type="ARBA" id="ARBA00023125"/>
    </source>
</evidence>
<feature type="domain" description="HTH cro/C1-type" evidence="2">
    <location>
        <begin position="8"/>
        <end position="61"/>
    </location>
</feature>
<accession>A0A7X0ZCL6</accession>
<dbReference type="InterPro" id="IPR010982">
    <property type="entry name" value="Lambda_DNA-bd_dom_sf"/>
</dbReference>
<evidence type="ECO:0000313" key="3">
    <source>
        <dbReference type="EMBL" id="MBC2249969.1"/>
    </source>
</evidence>
<comment type="caution">
    <text evidence="3">The sequence shown here is derived from an EMBL/GenBank/DDBJ whole genome shotgun (WGS) entry which is preliminary data.</text>
</comment>
<evidence type="ECO:0000259" key="2">
    <source>
        <dbReference type="PROSITE" id="PS50943"/>
    </source>
</evidence>
<dbReference type="GO" id="GO:0003677">
    <property type="term" value="F:DNA binding"/>
    <property type="evidence" value="ECO:0007669"/>
    <property type="project" value="UniProtKB-KW"/>
</dbReference>
<dbReference type="SUPFAM" id="SSF48452">
    <property type="entry name" value="TPR-like"/>
    <property type="match status" value="1"/>
</dbReference>
<dbReference type="Proteomes" id="UP000559864">
    <property type="component" value="Unassembled WGS sequence"/>
</dbReference>
<organism evidence="3 4">
    <name type="scientific">Listeria cossartiae subsp. cayugensis</name>
    <dbReference type="NCBI Taxonomy" id="2713505"/>
    <lineage>
        <taxon>Bacteria</taxon>
        <taxon>Bacillati</taxon>
        <taxon>Bacillota</taxon>
        <taxon>Bacilli</taxon>
        <taxon>Bacillales</taxon>
        <taxon>Listeriaceae</taxon>
        <taxon>Listeria</taxon>
        <taxon>Listeria cossartiae</taxon>
    </lineage>
</organism>
<dbReference type="SUPFAM" id="SSF47413">
    <property type="entry name" value="lambda repressor-like DNA-binding domains"/>
    <property type="match status" value="1"/>
</dbReference>